<evidence type="ECO:0000259" key="3">
    <source>
        <dbReference type="Pfam" id="PF05368"/>
    </source>
</evidence>
<dbReference type="GO" id="GO:0005634">
    <property type="term" value="C:nucleus"/>
    <property type="evidence" value="ECO:0007669"/>
    <property type="project" value="TreeGrafter"/>
</dbReference>
<name>M2NDZ5_BAUPA</name>
<dbReference type="OMA" id="FGTTDFW"/>
<keyword evidence="5" id="KW-1185">Reference proteome</keyword>
<comment type="similarity">
    <text evidence="1">Belongs to the NmrA-type oxidoreductase family.</text>
</comment>
<keyword evidence="2" id="KW-0521">NADP</keyword>
<dbReference type="Gene3D" id="3.40.50.720">
    <property type="entry name" value="NAD(P)-binding Rossmann-like Domain"/>
    <property type="match status" value="1"/>
</dbReference>
<dbReference type="PANTHER" id="PTHR42748:SF26">
    <property type="entry name" value="NMRA-LIKE DOMAIN-CONTAINING PROTEIN"/>
    <property type="match status" value="1"/>
</dbReference>
<dbReference type="Proteomes" id="UP000011761">
    <property type="component" value="Unassembled WGS sequence"/>
</dbReference>
<dbReference type="Pfam" id="PF05368">
    <property type="entry name" value="NmrA"/>
    <property type="match status" value="1"/>
</dbReference>
<dbReference type="OrthoDB" id="3358371at2759"/>
<dbReference type="eggNOG" id="ENOG502QRK5">
    <property type="taxonomic scope" value="Eukaryota"/>
</dbReference>
<dbReference type="KEGG" id="bcom:BAUCODRAFT_441050"/>
<dbReference type="EMBL" id="KB445554">
    <property type="protein sequence ID" value="EMC97145.1"/>
    <property type="molecule type" value="Genomic_DNA"/>
</dbReference>
<dbReference type="SUPFAM" id="SSF51735">
    <property type="entry name" value="NAD(P)-binding Rossmann-fold domains"/>
    <property type="match status" value="1"/>
</dbReference>
<dbReference type="STRING" id="717646.M2NDZ5"/>
<dbReference type="InterPro" id="IPR036291">
    <property type="entry name" value="NAD(P)-bd_dom_sf"/>
</dbReference>
<dbReference type="InterPro" id="IPR051164">
    <property type="entry name" value="NmrA-like_oxidored"/>
</dbReference>
<dbReference type="InterPro" id="IPR008030">
    <property type="entry name" value="NmrA-like"/>
</dbReference>
<dbReference type="HOGENOM" id="CLU_007383_8_6_1"/>
<proteinExistence type="inferred from homology"/>
<accession>M2NDZ5</accession>
<protein>
    <recommendedName>
        <fullName evidence="3">NmrA-like domain-containing protein</fullName>
    </recommendedName>
</protein>
<organism evidence="4 5">
    <name type="scientific">Baudoinia panamericana (strain UAMH 10762)</name>
    <name type="common">Angels' share fungus</name>
    <name type="synonym">Baudoinia compniacensis (strain UAMH 10762)</name>
    <dbReference type="NCBI Taxonomy" id="717646"/>
    <lineage>
        <taxon>Eukaryota</taxon>
        <taxon>Fungi</taxon>
        <taxon>Dikarya</taxon>
        <taxon>Ascomycota</taxon>
        <taxon>Pezizomycotina</taxon>
        <taxon>Dothideomycetes</taxon>
        <taxon>Dothideomycetidae</taxon>
        <taxon>Mycosphaerellales</taxon>
        <taxon>Teratosphaeriaceae</taxon>
        <taxon>Baudoinia</taxon>
    </lineage>
</organism>
<evidence type="ECO:0000256" key="2">
    <source>
        <dbReference type="ARBA" id="ARBA00022857"/>
    </source>
</evidence>
<dbReference type="Gene3D" id="3.90.25.10">
    <property type="entry name" value="UDP-galactose 4-epimerase, domain 1"/>
    <property type="match status" value="1"/>
</dbReference>
<dbReference type="AlphaFoldDB" id="M2NDZ5"/>
<gene>
    <name evidence="4" type="ORF">BAUCODRAFT_441050</name>
</gene>
<evidence type="ECO:0000313" key="4">
    <source>
        <dbReference type="EMBL" id="EMC97145.1"/>
    </source>
</evidence>
<dbReference type="PANTHER" id="PTHR42748">
    <property type="entry name" value="NITROGEN METABOLITE REPRESSION PROTEIN NMRA FAMILY MEMBER"/>
    <property type="match status" value="1"/>
</dbReference>
<dbReference type="RefSeq" id="XP_007675671.1">
    <property type="nucleotide sequence ID" value="XM_007677481.1"/>
</dbReference>
<dbReference type="GeneID" id="19114364"/>
<evidence type="ECO:0000313" key="5">
    <source>
        <dbReference type="Proteomes" id="UP000011761"/>
    </source>
</evidence>
<reference evidence="4 5" key="1">
    <citation type="journal article" date="2012" name="PLoS Pathog.">
        <title>Diverse lifestyles and strategies of plant pathogenesis encoded in the genomes of eighteen Dothideomycetes fungi.</title>
        <authorList>
            <person name="Ohm R.A."/>
            <person name="Feau N."/>
            <person name="Henrissat B."/>
            <person name="Schoch C.L."/>
            <person name="Horwitz B.A."/>
            <person name="Barry K.W."/>
            <person name="Condon B.J."/>
            <person name="Copeland A.C."/>
            <person name="Dhillon B."/>
            <person name="Glaser F."/>
            <person name="Hesse C.N."/>
            <person name="Kosti I."/>
            <person name="LaButti K."/>
            <person name="Lindquist E.A."/>
            <person name="Lucas S."/>
            <person name="Salamov A.A."/>
            <person name="Bradshaw R.E."/>
            <person name="Ciuffetti L."/>
            <person name="Hamelin R.C."/>
            <person name="Kema G.H.J."/>
            <person name="Lawrence C."/>
            <person name="Scott J.A."/>
            <person name="Spatafora J.W."/>
            <person name="Turgeon B.G."/>
            <person name="de Wit P.J.G.M."/>
            <person name="Zhong S."/>
            <person name="Goodwin S.B."/>
            <person name="Grigoriev I.V."/>
        </authorList>
    </citation>
    <scope>NUCLEOTIDE SEQUENCE [LARGE SCALE GENOMIC DNA]</scope>
    <source>
        <strain evidence="4 5">UAMH 10762</strain>
    </source>
</reference>
<sequence>MATKLIVILGITGQQGGSVARVFQALPDWRIRGVTRDPSKSSSASLRDAGIELIAGDLDDPTTLDQAFKGATAIFAVTDFWQFMDDPSTFAQAEKEGRLPNQIAMDREIQQGKNIIVAASKHLATLERLVVSTLSDSEKWSNGKIKWNLHFDGKAKYTQYLKDTYLELAHRTSYVQMGYYLSNWRMNPFFAPQKLEDGSYIYRHMAIPDGKPIPYVDPPNDTGYFVKALVQAPHAGIDMLGYCELMTAEQYTQLWGKALGVQAKFESINTDSLKANGVPDFLALEIGESGQYVTRYGWDGGDPAVKHPKDVGVEVGKLTKVEDWIKREDWSSVFT</sequence>
<evidence type="ECO:0000256" key="1">
    <source>
        <dbReference type="ARBA" id="ARBA00006328"/>
    </source>
</evidence>
<feature type="domain" description="NmrA-like" evidence="3">
    <location>
        <begin position="3"/>
        <end position="301"/>
    </location>
</feature>